<keyword evidence="2 5" id="KW-0238">DNA-binding</keyword>
<keyword evidence="3" id="KW-0804">Transcription</keyword>
<dbReference type="InterPro" id="IPR036390">
    <property type="entry name" value="WH_DNA-bd_sf"/>
</dbReference>
<dbReference type="Pfam" id="PF00455">
    <property type="entry name" value="DeoRC"/>
    <property type="match status" value="1"/>
</dbReference>
<gene>
    <name evidence="5" type="ORF">PBV87_00570</name>
</gene>
<dbReference type="AlphaFoldDB" id="A0AA42IYF7"/>
<evidence type="ECO:0000256" key="1">
    <source>
        <dbReference type="ARBA" id="ARBA00023015"/>
    </source>
</evidence>
<dbReference type="PANTHER" id="PTHR30363">
    <property type="entry name" value="HTH-TYPE TRANSCRIPTIONAL REGULATOR SRLR-RELATED"/>
    <property type="match status" value="1"/>
</dbReference>
<dbReference type="PROSITE" id="PS00894">
    <property type="entry name" value="HTH_DEOR_1"/>
    <property type="match status" value="1"/>
</dbReference>
<feature type="domain" description="HTH deoR-type" evidence="4">
    <location>
        <begin position="2"/>
        <end position="57"/>
    </location>
</feature>
<dbReference type="Pfam" id="PF08220">
    <property type="entry name" value="HTH_DeoR"/>
    <property type="match status" value="1"/>
</dbReference>
<keyword evidence="1" id="KW-0805">Transcription regulation</keyword>
<reference evidence="5" key="1">
    <citation type="journal article" date="2023" name="Int. J. Syst. Evol. Microbiol.">
        <title>&lt;i&gt;Holtiella tumoricola&lt;/i&gt; gen. nov. sp. nov., isolated from a human clinical sample.</title>
        <authorList>
            <person name="Allen-Vercoe E."/>
            <person name="Daigneault M.C."/>
            <person name="Vancuren S.J."/>
            <person name="Cochrane K."/>
            <person name="O'Neal L.L."/>
            <person name="Sankaranarayanan K."/>
            <person name="Lawson P.A."/>
        </authorList>
    </citation>
    <scope>NUCLEOTIDE SEQUENCE</scope>
    <source>
        <strain evidence="5">CC70A</strain>
    </source>
</reference>
<dbReference type="SUPFAM" id="SSF100950">
    <property type="entry name" value="NagB/RpiA/CoA transferase-like"/>
    <property type="match status" value="1"/>
</dbReference>
<evidence type="ECO:0000313" key="6">
    <source>
        <dbReference type="Proteomes" id="UP001169242"/>
    </source>
</evidence>
<dbReference type="InterPro" id="IPR018356">
    <property type="entry name" value="Tscrpt_reg_HTH_DeoR_CS"/>
</dbReference>
<evidence type="ECO:0000313" key="5">
    <source>
        <dbReference type="EMBL" id="MDA3730007.1"/>
    </source>
</evidence>
<evidence type="ECO:0000259" key="4">
    <source>
        <dbReference type="PROSITE" id="PS51000"/>
    </source>
</evidence>
<dbReference type="InterPro" id="IPR014036">
    <property type="entry name" value="DeoR-like_C"/>
</dbReference>
<dbReference type="InterPro" id="IPR001034">
    <property type="entry name" value="DeoR_HTH"/>
</dbReference>
<protein>
    <submittedName>
        <fullName evidence="5">DeoR/GlpR family DNA-binding transcription regulator</fullName>
    </submittedName>
</protein>
<dbReference type="SUPFAM" id="SSF46785">
    <property type="entry name" value="Winged helix' DNA-binding domain"/>
    <property type="match status" value="1"/>
</dbReference>
<dbReference type="EMBL" id="JAQIFT010000006">
    <property type="protein sequence ID" value="MDA3730007.1"/>
    <property type="molecule type" value="Genomic_DNA"/>
</dbReference>
<accession>A0AA42IYF7</accession>
<dbReference type="Gene3D" id="3.40.50.1360">
    <property type="match status" value="1"/>
</dbReference>
<dbReference type="InterPro" id="IPR037171">
    <property type="entry name" value="NagB/RpiA_transferase-like"/>
</dbReference>
<organism evidence="5 6">
    <name type="scientific">Holtiella tumoricola</name>
    <dbReference type="NCBI Taxonomy" id="3018743"/>
    <lineage>
        <taxon>Bacteria</taxon>
        <taxon>Bacillati</taxon>
        <taxon>Bacillota</taxon>
        <taxon>Clostridia</taxon>
        <taxon>Lachnospirales</taxon>
        <taxon>Cellulosilyticaceae</taxon>
        <taxon>Holtiella</taxon>
    </lineage>
</organism>
<dbReference type="RefSeq" id="WP_271010761.1">
    <property type="nucleotide sequence ID" value="NZ_JAQIFT010000006.1"/>
</dbReference>
<dbReference type="PANTHER" id="PTHR30363:SF44">
    <property type="entry name" value="AGA OPERON TRANSCRIPTIONAL REPRESSOR-RELATED"/>
    <property type="match status" value="1"/>
</dbReference>
<dbReference type="GO" id="GO:0003677">
    <property type="term" value="F:DNA binding"/>
    <property type="evidence" value="ECO:0007669"/>
    <property type="project" value="UniProtKB-KW"/>
</dbReference>
<keyword evidence="6" id="KW-1185">Reference proteome</keyword>
<evidence type="ECO:0000256" key="3">
    <source>
        <dbReference type="ARBA" id="ARBA00023163"/>
    </source>
</evidence>
<evidence type="ECO:0000256" key="2">
    <source>
        <dbReference type="ARBA" id="ARBA00023125"/>
    </source>
</evidence>
<name>A0AA42IYF7_9FIRM</name>
<sequence length="252" mass="28296">MLNTRQEQLLNLLKQKKTIAIPHLADLLSYSASTIRRDLILLEEMGLVKRDKGNVSIIVTTTKEKHFKLRNQENISIKQTLAQLATDFITDGSSMFLDSSSTVLQLCPLLNNYKNITVVTNGIEVAHSLIEHTACEVFVVGGYAREGSSGIVGESALEYIKQFNLDLCIMSCAGVDHKGFTDPSMQQACTKKQMCEQSRLTLILCDHTKFLNNYKFNLASFNQVDYLLTDQEPSSSIFEAARQNNCEILWPH</sequence>
<comment type="caution">
    <text evidence="5">The sequence shown here is derived from an EMBL/GenBank/DDBJ whole genome shotgun (WGS) entry which is preliminary data.</text>
</comment>
<dbReference type="GO" id="GO:0003700">
    <property type="term" value="F:DNA-binding transcription factor activity"/>
    <property type="evidence" value="ECO:0007669"/>
    <property type="project" value="InterPro"/>
</dbReference>
<dbReference type="SMART" id="SM01134">
    <property type="entry name" value="DeoRC"/>
    <property type="match status" value="1"/>
</dbReference>
<dbReference type="Proteomes" id="UP001169242">
    <property type="component" value="Unassembled WGS sequence"/>
</dbReference>
<dbReference type="InterPro" id="IPR050313">
    <property type="entry name" value="Carb_Metab_HTH_regulators"/>
</dbReference>
<dbReference type="Gene3D" id="1.10.10.10">
    <property type="entry name" value="Winged helix-like DNA-binding domain superfamily/Winged helix DNA-binding domain"/>
    <property type="match status" value="1"/>
</dbReference>
<dbReference type="SMART" id="SM00420">
    <property type="entry name" value="HTH_DEOR"/>
    <property type="match status" value="1"/>
</dbReference>
<proteinExistence type="predicted"/>
<dbReference type="PROSITE" id="PS51000">
    <property type="entry name" value="HTH_DEOR_2"/>
    <property type="match status" value="1"/>
</dbReference>
<dbReference type="InterPro" id="IPR036388">
    <property type="entry name" value="WH-like_DNA-bd_sf"/>
</dbReference>